<keyword evidence="2" id="KW-1185">Reference proteome</keyword>
<evidence type="ECO:0000313" key="2">
    <source>
        <dbReference type="Proteomes" id="UP000268192"/>
    </source>
</evidence>
<dbReference type="KEGG" id="abaw:D5400_13980"/>
<organism evidence="1 2">
    <name type="scientific">Georhizobium profundi</name>
    <dbReference type="NCBI Taxonomy" id="2341112"/>
    <lineage>
        <taxon>Bacteria</taxon>
        <taxon>Pseudomonadati</taxon>
        <taxon>Pseudomonadota</taxon>
        <taxon>Alphaproteobacteria</taxon>
        <taxon>Hyphomicrobiales</taxon>
        <taxon>Rhizobiaceae</taxon>
        <taxon>Georhizobium</taxon>
    </lineage>
</organism>
<protein>
    <submittedName>
        <fullName evidence="1">Uncharacterized protein</fullName>
    </submittedName>
</protein>
<evidence type="ECO:0000313" key="1">
    <source>
        <dbReference type="EMBL" id="AZN72237.1"/>
    </source>
</evidence>
<accession>A0A3Q8XRN9</accession>
<name>A0A3Q8XRN9_9HYPH</name>
<reference evidence="1 2" key="1">
    <citation type="submission" date="2018-09" db="EMBL/GenBank/DDBJ databases">
        <title>Marinorhizobium profundi gen. nov., sp. nov., isolated from a deep-sea sediment sample from the New Britain Trench and proposal of Marinorhizobiaceae fam. nov. in the order Rhizobiales of the class Alphaproteobacteria.</title>
        <authorList>
            <person name="Cao J."/>
        </authorList>
    </citation>
    <scope>NUCLEOTIDE SEQUENCE [LARGE SCALE GENOMIC DNA]</scope>
    <source>
        <strain evidence="1 2">WS11</strain>
    </source>
</reference>
<gene>
    <name evidence="1" type="ORF">D5400_13980</name>
</gene>
<dbReference type="RefSeq" id="WP_126010557.1">
    <property type="nucleotide sequence ID" value="NZ_CP032509.1"/>
</dbReference>
<dbReference type="AlphaFoldDB" id="A0A3Q8XRN9"/>
<sequence>MRNEKIGPPDQVEAILLAYGHDARAAICDLVADLNALYRRLAKADACMSFGFARGWRAIEWQAPDDE</sequence>
<dbReference type="EMBL" id="CP032509">
    <property type="protein sequence ID" value="AZN72237.1"/>
    <property type="molecule type" value="Genomic_DNA"/>
</dbReference>
<dbReference type="OrthoDB" id="7924295at2"/>
<dbReference type="Proteomes" id="UP000268192">
    <property type="component" value="Chromosome"/>
</dbReference>
<proteinExistence type="predicted"/>